<evidence type="ECO:0000256" key="1">
    <source>
        <dbReference type="SAM" id="Phobius"/>
    </source>
</evidence>
<evidence type="ECO:0000313" key="2">
    <source>
        <dbReference type="EMBL" id="AJJ11175.1"/>
    </source>
</evidence>
<feature type="transmembrane region" description="Helical" evidence="1">
    <location>
        <begin position="36"/>
        <end position="56"/>
    </location>
</feature>
<feature type="transmembrane region" description="Helical" evidence="1">
    <location>
        <begin position="6"/>
        <end position="24"/>
    </location>
</feature>
<name>A0A0U1HUU5_YERRO</name>
<evidence type="ECO:0000313" key="5">
    <source>
        <dbReference type="Proteomes" id="UP000042054"/>
    </source>
</evidence>
<feature type="transmembrane region" description="Helical" evidence="1">
    <location>
        <begin position="114"/>
        <end position="132"/>
    </location>
</feature>
<dbReference type="GeneID" id="45569036"/>
<dbReference type="AlphaFoldDB" id="A0A0U1HUU5"/>
<dbReference type="InterPro" id="IPR009323">
    <property type="entry name" value="DUF979"/>
</dbReference>
<feature type="transmembrane region" description="Helical" evidence="1">
    <location>
        <begin position="275"/>
        <end position="295"/>
    </location>
</feature>
<organism evidence="3 5">
    <name type="scientific">Yersinia rohdei</name>
    <dbReference type="NCBI Taxonomy" id="29485"/>
    <lineage>
        <taxon>Bacteria</taxon>
        <taxon>Pseudomonadati</taxon>
        <taxon>Pseudomonadota</taxon>
        <taxon>Gammaproteobacteria</taxon>
        <taxon>Enterobacterales</taxon>
        <taxon>Yersiniaceae</taxon>
        <taxon>Yersinia</taxon>
    </lineage>
</organism>
<feature type="transmembrane region" description="Helical" evidence="1">
    <location>
        <begin position="230"/>
        <end position="263"/>
    </location>
</feature>
<accession>A0A0U1HUU5</accession>
<dbReference type="STRING" id="29485.CH64_3779"/>
<keyword evidence="1" id="KW-1133">Transmembrane helix</keyword>
<dbReference type="Proteomes" id="UP000042054">
    <property type="component" value="Unassembled WGS sequence"/>
</dbReference>
<dbReference type="EMBL" id="CTKE01000013">
    <property type="protein sequence ID" value="CQI92735.1"/>
    <property type="molecule type" value="Genomic_DNA"/>
</dbReference>
<proteinExistence type="predicted"/>
<feature type="transmembrane region" description="Helical" evidence="1">
    <location>
        <begin position="192"/>
        <end position="218"/>
    </location>
</feature>
<dbReference type="EMBL" id="CP009787">
    <property type="protein sequence ID" value="AJJ11175.1"/>
    <property type="molecule type" value="Genomic_DNA"/>
</dbReference>
<keyword evidence="1" id="KW-0472">Membrane</keyword>
<dbReference type="KEGG" id="yro:CH64_3779"/>
<feature type="transmembrane region" description="Helical" evidence="1">
    <location>
        <begin position="315"/>
        <end position="336"/>
    </location>
</feature>
<feature type="transmembrane region" description="Helical" evidence="1">
    <location>
        <begin position="152"/>
        <end position="171"/>
    </location>
</feature>
<feature type="transmembrane region" description="Helical" evidence="1">
    <location>
        <begin position="68"/>
        <end position="93"/>
    </location>
</feature>
<evidence type="ECO:0000313" key="3">
    <source>
        <dbReference type="EMBL" id="CQI92735.1"/>
    </source>
</evidence>
<dbReference type="Proteomes" id="UP000031914">
    <property type="component" value="Chromosome"/>
</dbReference>
<keyword evidence="4" id="KW-1185">Reference proteome</keyword>
<reference evidence="3" key="2">
    <citation type="submission" date="2015-03" db="EMBL/GenBank/DDBJ databases">
        <authorList>
            <person name="Murphy D."/>
        </authorList>
    </citation>
    <scope>NUCLEOTIDE SEQUENCE [LARGE SCALE GENOMIC DNA]</scope>
    <source>
        <strain evidence="3">68/02</strain>
    </source>
</reference>
<keyword evidence="1" id="KW-0812">Transmembrane</keyword>
<protein>
    <submittedName>
        <fullName evidence="3">Membrane protein</fullName>
    </submittedName>
</protein>
<dbReference type="OrthoDB" id="1689651at2"/>
<reference evidence="5" key="3">
    <citation type="submission" date="2015-03" db="EMBL/GenBank/DDBJ databases">
        <authorList>
            <consortium name="Pathogen Informatics"/>
            <person name="Murphy D."/>
        </authorList>
    </citation>
    <scope>NUCLEOTIDE SEQUENCE [LARGE SCALE GENOMIC DNA]</scope>
    <source>
        <strain evidence="5">68/02</strain>
    </source>
</reference>
<dbReference type="Pfam" id="PF06166">
    <property type="entry name" value="DUF979"/>
    <property type="match status" value="1"/>
</dbReference>
<sequence length="339" mass="36449">MIFQQQYLYWLAGVVLLIVAAMSFRDKANPRRFTTGLFWGLYGLIFLVGDWTYRLANTLAGEGPDEKRILNITVGVVVVIMALIAGFGGVKLGSYHQRTAQEREVSAKRLGNKLFLPALAIPVVTVVGVLLFNNIPALDQWMFGAGNHATLVTLFSMTVGCVLGLIIAIFLTHETAAQPVQEARRLLDSIGWAFILPQILATLGLLFTAAGVGTAIAHLTQEYLAVDHRFIAVAVYAIGMAVLTMIMGNAFAAFPIVTAGIGIPILVLQHGGNPAVMAAIGMFSGYCGTLMTPMAANFNIVPAALLELPDKNAVIKAQIPTGIALLIVNVFLLYFLMFL</sequence>
<dbReference type="RefSeq" id="WP_032817507.1">
    <property type="nucleotide sequence ID" value="NZ_CABIHO010000017.1"/>
</dbReference>
<evidence type="ECO:0000313" key="4">
    <source>
        <dbReference type="Proteomes" id="UP000031914"/>
    </source>
</evidence>
<reference evidence="2 4" key="1">
    <citation type="journal article" date="2015" name="Genome Announc.">
        <title>Thirty-Two Complete Genome Assemblies of Nine Yersinia Species, Including Y. pestis, Y. pseudotuberculosis, and Y. enterocolitica.</title>
        <authorList>
            <person name="Johnson S.L."/>
            <person name="Daligault H.E."/>
            <person name="Davenport K.W."/>
            <person name="Jaissle J."/>
            <person name="Frey K.G."/>
            <person name="Ladner J.T."/>
            <person name="Broomall S.M."/>
            <person name="Bishop-Lilly K.A."/>
            <person name="Bruce D.C."/>
            <person name="Coyne S.R."/>
            <person name="Gibbons H.S."/>
            <person name="Lo C.C."/>
            <person name="Munk A.C."/>
            <person name="Rosenzweig C.N."/>
            <person name="Koroleva G.I."/>
            <person name="Palacios G.F."/>
            <person name="Redden C.L."/>
            <person name="Xu Y."/>
            <person name="Minogue T.D."/>
            <person name="Chain P.S."/>
        </authorList>
    </citation>
    <scope>NUCLEOTIDE SEQUENCE [LARGE SCALE GENOMIC DNA]</scope>
    <source>
        <strain evidence="2 4">YRA</strain>
    </source>
</reference>
<gene>
    <name evidence="2" type="ORF">CH64_3779</name>
    <name evidence="3" type="ORF">ERS008555_02743</name>
</gene>